<accession>A0A9Q1MMW2</accession>
<dbReference type="PANTHER" id="PTHR34455">
    <property type="entry name" value="OS07G0673550 PROTEIN"/>
    <property type="match status" value="1"/>
</dbReference>
<dbReference type="OrthoDB" id="539365at2759"/>
<evidence type="ECO:0000313" key="1">
    <source>
        <dbReference type="EMBL" id="KAJ8564557.1"/>
    </source>
</evidence>
<comment type="caution">
    <text evidence="1">The sequence shown here is derived from an EMBL/GenBank/DDBJ whole genome shotgun (WGS) entry which is preliminary data.</text>
</comment>
<dbReference type="AlphaFoldDB" id="A0A9Q1MMW2"/>
<reference evidence="2" key="1">
    <citation type="journal article" date="2023" name="Proc. Natl. Acad. Sci. U.S.A.">
        <title>Genomic and structural basis for evolution of tropane alkaloid biosynthesis.</title>
        <authorList>
            <person name="Wanga Y.-J."/>
            <person name="Taina T."/>
            <person name="Yua J.-Y."/>
            <person name="Lia J."/>
            <person name="Xua B."/>
            <person name="Chenc J."/>
            <person name="D'Auriad J.C."/>
            <person name="Huanga J.-P."/>
            <person name="Huanga S.-X."/>
        </authorList>
    </citation>
    <scope>NUCLEOTIDE SEQUENCE [LARGE SCALE GENOMIC DNA]</scope>
    <source>
        <strain evidence="2">cv. KIB-2019</strain>
    </source>
</reference>
<gene>
    <name evidence="1" type="ORF">K7X08_001017</name>
</gene>
<name>A0A9Q1MMW2_9SOLA</name>
<evidence type="ECO:0000313" key="2">
    <source>
        <dbReference type="Proteomes" id="UP001152561"/>
    </source>
</evidence>
<dbReference type="EMBL" id="JAJAGQ010000004">
    <property type="protein sequence ID" value="KAJ8564557.1"/>
    <property type="molecule type" value="Genomic_DNA"/>
</dbReference>
<sequence length="101" mass="10794">MASTCSVPWQCHSVRRDNQVLRFLEAIACKALKDYSASKSVAKFQVKASLKEKALTGLTAAALTASMIIPEVAAAAHGVTPSLNNFLLSISELCLLQFLAL</sequence>
<organism evidence="1 2">
    <name type="scientific">Anisodus acutangulus</name>
    <dbReference type="NCBI Taxonomy" id="402998"/>
    <lineage>
        <taxon>Eukaryota</taxon>
        <taxon>Viridiplantae</taxon>
        <taxon>Streptophyta</taxon>
        <taxon>Embryophyta</taxon>
        <taxon>Tracheophyta</taxon>
        <taxon>Spermatophyta</taxon>
        <taxon>Magnoliopsida</taxon>
        <taxon>eudicotyledons</taxon>
        <taxon>Gunneridae</taxon>
        <taxon>Pentapetalae</taxon>
        <taxon>asterids</taxon>
        <taxon>lamiids</taxon>
        <taxon>Solanales</taxon>
        <taxon>Solanaceae</taxon>
        <taxon>Solanoideae</taxon>
        <taxon>Hyoscyameae</taxon>
        <taxon>Anisodus</taxon>
    </lineage>
</organism>
<protein>
    <submittedName>
        <fullName evidence="1">Uncharacterized protein</fullName>
    </submittedName>
</protein>
<proteinExistence type="predicted"/>
<dbReference type="Proteomes" id="UP001152561">
    <property type="component" value="Unassembled WGS sequence"/>
</dbReference>
<dbReference type="PANTHER" id="PTHR34455:SF1">
    <property type="entry name" value="OS07G0673550 PROTEIN"/>
    <property type="match status" value="1"/>
</dbReference>
<keyword evidence="2" id="KW-1185">Reference proteome</keyword>